<reference evidence="1" key="1">
    <citation type="submission" date="2018-11" db="EMBL/GenBank/DDBJ databases">
        <authorList>
            <person name="Sattar A."/>
            <person name="Zunita Z."/>
            <person name="Jalila A."/>
            <person name="Saleha A.A."/>
        </authorList>
    </citation>
    <scope>NUCLEOTIDE SEQUENCE</scope>
    <source>
        <strain evidence="1">F12-74</strain>
    </source>
</reference>
<comment type="caution">
    <text evidence="1">The sequence shown here is derived from an EMBL/GenBank/DDBJ whole genome shotgun (WGS) entry which is preliminary data.</text>
</comment>
<sequence length="85" mass="8996">MSAPTTLTSKDIAEALDIDPKALRVFLRSGNAEGMFTREGKSYVFAKTDVAKLKKGYAAFVASRGTKARALAVVADETAEAIQAS</sequence>
<dbReference type="Proteomes" id="UP000268891">
    <property type="component" value="Unassembled WGS sequence"/>
</dbReference>
<name>A0ACD2ES33_9MYCO</name>
<organism evidence="1 2">
    <name type="scientific">Mycolicibacter terrae</name>
    <dbReference type="NCBI Taxonomy" id="1788"/>
    <lineage>
        <taxon>Bacteria</taxon>
        <taxon>Bacillati</taxon>
        <taxon>Actinomycetota</taxon>
        <taxon>Actinomycetes</taxon>
        <taxon>Mycobacteriales</taxon>
        <taxon>Mycobacteriaceae</taxon>
        <taxon>Mycolicibacter</taxon>
    </lineage>
</organism>
<gene>
    <name evidence="1" type="ORF">EHH44_03155</name>
</gene>
<evidence type="ECO:0000313" key="2">
    <source>
        <dbReference type="Proteomes" id="UP000268891"/>
    </source>
</evidence>
<proteinExistence type="predicted"/>
<keyword evidence="2" id="KW-1185">Reference proteome</keyword>
<dbReference type="EMBL" id="RRZR01000003">
    <property type="protein sequence ID" value="RRR47862.1"/>
    <property type="molecule type" value="Genomic_DNA"/>
</dbReference>
<accession>A0ACD2ES33</accession>
<evidence type="ECO:0000313" key="1">
    <source>
        <dbReference type="EMBL" id="RRR47862.1"/>
    </source>
</evidence>
<protein>
    <submittedName>
        <fullName evidence="1">Uncharacterized protein</fullName>
    </submittedName>
</protein>